<protein>
    <submittedName>
        <fullName evidence="1">Uncharacterized protein</fullName>
    </submittedName>
</protein>
<reference evidence="1 2" key="1">
    <citation type="submission" date="2016-05" db="EMBL/GenBank/DDBJ databases">
        <title>Bacillus thuringiensis and Bacillus weihenstephanensis as novel biocontrol agents of wilt causing Verticillium species.</title>
        <authorList>
            <person name="Hollensteiner J."/>
            <person name="Wemheuer F."/>
            <person name="Harting R."/>
            <person name="Kolarzyk A."/>
            <person name="Diaz-Valerio S."/>
            <person name="Poehlein A."/>
            <person name="Brzuszkiewicz E."/>
            <person name="Nesemann K."/>
            <person name="Braus-Stromeyer S."/>
            <person name="Braus G."/>
            <person name="Daniel R."/>
            <person name="Liesegang H."/>
        </authorList>
    </citation>
    <scope>NUCLEOTIDE SEQUENCE [LARGE SCALE GENOMIC DNA]</scope>
    <source>
        <strain evidence="1 2">GOE11</strain>
    </source>
</reference>
<evidence type="ECO:0000313" key="2">
    <source>
        <dbReference type="Proteomes" id="UP000175835"/>
    </source>
</evidence>
<dbReference type="AlphaFoldDB" id="A0A1E8BLP3"/>
<organism evidence="1 2">
    <name type="scientific">Bacillus mycoides</name>
    <dbReference type="NCBI Taxonomy" id="1405"/>
    <lineage>
        <taxon>Bacteria</taxon>
        <taxon>Bacillati</taxon>
        <taxon>Bacillota</taxon>
        <taxon>Bacilli</taxon>
        <taxon>Bacillales</taxon>
        <taxon>Bacillaceae</taxon>
        <taxon>Bacillus</taxon>
        <taxon>Bacillus cereus group</taxon>
    </lineage>
</organism>
<comment type="caution">
    <text evidence="1">The sequence shown here is derived from an EMBL/GenBank/DDBJ whole genome shotgun (WGS) entry which is preliminary data.</text>
</comment>
<sequence>MMGNCHVRFLGELGAVMPLAYPTQPYMNILYNQNSAIHPFF</sequence>
<gene>
    <name evidence="1" type="ORF">BWGOE11_34930</name>
</gene>
<evidence type="ECO:0000313" key="1">
    <source>
        <dbReference type="EMBL" id="OFD90202.1"/>
    </source>
</evidence>
<dbReference type="Proteomes" id="UP000175835">
    <property type="component" value="Unassembled WGS sequence"/>
</dbReference>
<name>A0A1E8BLP3_BACMY</name>
<accession>A0A1E8BLP3</accession>
<dbReference type="EMBL" id="LXLX01000044">
    <property type="protein sequence ID" value="OFD90202.1"/>
    <property type="molecule type" value="Genomic_DNA"/>
</dbReference>
<proteinExistence type="predicted"/>